<gene>
    <name evidence="2" type="ORF">GPAL_2037</name>
</gene>
<dbReference type="PANTHER" id="PTHR12461">
    <property type="entry name" value="HYPOXIA-INDUCIBLE FACTOR 1 ALPHA INHIBITOR-RELATED"/>
    <property type="match status" value="1"/>
</dbReference>
<name>K6ZJ39_9ALTE</name>
<dbReference type="InterPro" id="IPR041667">
    <property type="entry name" value="Cupin_8"/>
</dbReference>
<dbReference type="SUPFAM" id="SSF51197">
    <property type="entry name" value="Clavaminate synthase-like"/>
    <property type="match status" value="1"/>
</dbReference>
<evidence type="ECO:0000313" key="2">
    <source>
        <dbReference type="EMBL" id="GAC28898.1"/>
    </source>
</evidence>
<dbReference type="Gene3D" id="2.60.120.650">
    <property type="entry name" value="Cupin"/>
    <property type="match status" value="1"/>
</dbReference>
<dbReference type="InterPro" id="IPR003347">
    <property type="entry name" value="JmjC_dom"/>
</dbReference>
<dbReference type="EMBL" id="BAEQ01000035">
    <property type="protein sequence ID" value="GAC28898.1"/>
    <property type="molecule type" value="Genomic_DNA"/>
</dbReference>
<dbReference type="Pfam" id="PF13621">
    <property type="entry name" value="Cupin_8"/>
    <property type="match status" value="1"/>
</dbReference>
<dbReference type="AlphaFoldDB" id="K6ZJ39"/>
<evidence type="ECO:0000259" key="1">
    <source>
        <dbReference type="PROSITE" id="PS51184"/>
    </source>
</evidence>
<sequence length="338" mass="38437">MKAIDKKVKEINNCQPGDIPDFVLSSSQPLILKGFANKWPVVIAGKESPLKAADYLRDFYSDIPINVYYGKPETKGRVFYNEKMNGFNFSSSKANLNQVLDKLLAHVDDPEPPTMYIGSTEINNWFPGYNEQNNASIDHLDPLTTIWIGNRSKIAAHYDFPNNLACCVVGRRKFTLFPPEQIANLYVGPMEFAPGGQDISLVDFEQPDLVKYPKFEQAMAAAQVAELEAGDALFMPSMWWHHVEGLDAFNVLVTHWWRDSPAFMGRPNNALMLAMLSLRDLPRAQRQAWKAHFDYYIFDHDEQNLDHIPNQAKGVLSKPHDELAARKLRADLLNKLKQ</sequence>
<feature type="domain" description="JmjC" evidence="1">
    <location>
        <begin position="79"/>
        <end position="274"/>
    </location>
</feature>
<proteinExistence type="predicted"/>
<protein>
    <submittedName>
        <fullName evidence="2">Transcription factor jumonji jmjC domain protein</fullName>
    </submittedName>
</protein>
<keyword evidence="3" id="KW-1185">Reference proteome</keyword>
<dbReference type="Proteomes" id="UP000006251">
    <property type="component" value="Unassembled WGS sequence"/>
</dbReference>
<accession>K6ZJ39</accession>
<dbReference type="PROSITE" id="PS51184">
    <property type="entry name" value="JMJC"/>
    <property type="match status" value="1"/>
</dbReference>
<comment type="caution">
    <text evidence="2">The sequence shown here is derived from an EMBL/GenBank/DDBJ whole genome shotgun (WGS) entry which is preliminary data.</text>
</comment>
<evidence type="ECO:0000313" key="3">
    <source>
        <dbReference type="Proteomes" id="UP000006251"/>
    </source>
</evidence>
<reference evidence="3" key="1">
    <citation type="journal article" date="2014" name="Environ. Microbiol.">
        <title>Comparative genomics of the marine bacterial genus Glaciecola reveals the high degree of genomic diversity and genomic characteristic for cold adaptation.</title>
        <authorList>
            <person name="Qin Q.L."/>
            <person name="Xie B.B."/>
            <person name="Yu Y."/>
            <person name="Shu Y.L."/>
            <person name="Rong J.C."/>
            <person name="Zhang Y.J."/>
            <person name="Zhao D.L."/>
            <person name="Chen X.L."/>
            <person name="Zhang X.Y."/>
            <person name="Chen B."/>
            <person name="Zhou B.C."/>
            <person name="Zhang Y.Z."/>
        </authorList>
    </citation>
    <scope>NUCLEOTIDE SEQUENCE [LARGE SCALE GENOMIC DNA]</scope>
    <source>
        <strain evidence="3">ACAM 615</strain>
    </source>
</reference>
<dbReference type="RefSeq" id="WP_006011330.1">
    <property type="nucleotide sequence ID" value="NZ_AUAV01000015.1"/>
</dbReference>
<organism evidence="2 3">
    <name type="scientific">Brumicola pallidula DSM 14239 = ACAM 615</name>
    <dbReference type="NCBI Taxonomy" id="1121922"/>
    <lineage>
        <taxon>Bacteria</taxon>
        <taxon>Pseudomonadati</taxon>
        <taxon>Pseudomonadota</taxon>
        <taxon>Gammaproteobacteria</taxon>
        <taxon>Alteromonadales</taxon>
        <taxon>Alteromonadaceae</taxon>
        <taxon>Brumicola</taxon>
    </lineage>
</organism>
<dbReference type="STRING" id="1121922.GCA_000428905_02920"/>
<dbReference type="SMART" id="SM00558">
    <property type="entry name" value="JmjC"/>
    <property type="match status" value="1"/>
</dbReference>
<dbReference type="OrthoDB" id="479699at2"/>
<dbReference type="PANTHER" id="PTHR12461:SF105">
    <property type="entry name" value="HYPOXIA-INDUCIBLE FACTOR 1-ALPHA INHIBITOR"/>
    <property type="match status" value="1"/>
</dbReference>